<dbReference type="InterPro" id="IPR015424">
    <property type="entry name" value="PyrdxlP-dep_Trfase"/>
</dbReference>
<keyword evidence="2" id="KW-0808">Transferase</keyword>
<evidence type="ECO:0000313" key="3">
    <source>
        <dbReference type="Proteomes" id="UP000248889"/>
    </source>
</evidence>
<dbReference type="OrthoDB" id="250246at2"/>
<gene>
    <name evidence="2" type="ORF">DN069_05430</name>
</gene>
<dbReference type="InterPro" id="IPR015422">
    <property type="entry name" value="PyrdxlP-dep_Trfase_small"/>
</dbReference>
<evidence type="ECO:0000313" key="2">
    <source>
        <dbReference type="EMBL" id="RAG86593.1"/>
    </source>
</evidence>
<dbReference type="Gene3D" id="3.40.640.10">
    <property type="entry name" value="Type I PLP-dependent aspartate aminotransferase-like (Major domain)"/>
    <property type="match status" value="1"/>
</dbReference>
<dbReference type="PANTHER" id="PTHR43586">
    <property type="entry name" value="CYSTEINE DESULFURASE"/>
    <property type="match status" value="1"/>
</dbReference>
<dbReference type="SUPFAM" id="SSF53383">
    <property type="entry name" value="PLP-dependent transferases"/>
    <property type="match status" value="1"/>
</dbReference>
<dbReference type="GO" id="GO:0008483">
    <property type="term" value="F:transaminase activity"/>
    <property type="evidence" value="ECO:0007669"/>
    <property type="project" value="UniProtKB-KW"/>
</dbReference>
<sequence>MDLDLVGREFAPATVYLNTAGMGLPPARAVAALKEAVDEQAAGRADVVAYDGPVGAARRAFARLAGVPERNVAVGATASEHVGVVAAGLPEGAEVVVAAGEFTSVTAAFQHRPGLRVRVVPLERIAESVTAGTALVAVSIVQSADGRLVDLDAVRAATRRHGVRLLLDATQAAGWLPLAPHAAEADYVVCAGYKWLLAPRGVSFLVVSDDAMPGLRPIAPGWYAAEEPWEDCYDEVRLANSARRFDHGPAWLPYVGAAQSLALIEELTPTRIGAHDRALAARCREGLRALGYRPVDADSAIVSVAGLGDLAKQLAADGVRVSARAGGLRVAFHLYNTEADIERLLSYMPPATRSTAPVA</sequence>
<reference evidence="2 3" key="1">
    <citation type="submission" date="2018-06" db="EMBL/GenBank/DDBJ databases">
        <title>Streptacidiphilus pinicola sp. nov., isolated from pine grove soil.</title>
        <authorList>
            <person name="Roh S.G."/>
            <person name="Park S."/>
            <person name="Kim M.-K."/>
            <person name="Yun B.-R."/>
            <person name="Park J."/>
            <person name="Kim M.J."/>
            <person name="Kim Y.S."/>
            <person name="Kim S.B."/>
        </authorList>
    </citation>
    <scope>NUCLEOTIDE SEQUENCE [LARGE SCALE GENOMIC DNA]</scope>
    <source>
        <strain evidence="2 3">MMS16-CNU450</strain>
    </source>
</reference>
<dbReference type="EMBL" id="QKYN01000023">
    <property type="protein sequence ID" value="RAG86593.1"/>
    <property type="molecule type" value="Genomic_DNA"/>
</dbReference>
<organism evidence="2 3">
    <name type="scientific">Streptacidiphilus pinicola</name>
    <dbReference type="NCBI Taxonomy" id="2219663"/>
    <lineage>
        <taxon>Bacteria</taxon>
        <taxon>Bacillati</taxon>
        <taxon>Actinomycetota</taxon>
        <taxon>Actinomycetes</taxon>
        <taxon>Kitasatosporales</taxon>
        <taxon>Streptomycetaceae</taxon>
        <taxon>Streptacidiphilus</taxon>
    </lineage>
</organism>
<name>A0A2X0ISH9_9ACTN</name>
<accession>A0A2X0ISH9</accession>
<evidence type="ECO:0000259" key="1">
    <source>
        <dbReference type="Pfam" id="PF00266"/>
    </source>
</evidence>
<dbReference type="Pfam" id="PF00266">
    <property type="entry name" value="Aminotran_5"/>
    <property type="match status" value="1"/>
</dbReference>
<proteinExistence type="predicted"/>
<dbReference type="RefSeq" id="WP_111499678.1">
    <property type="nucleotide sequence ID" value="NZ_QKYN01000023.1"/>
</dbReference>
<keyword evidence="2" id="KW-0032">Aminotransferase</keyword>
<protein>
    <submittedName>
        <fullName evidence="2">Aminotransferase</fullName>
    </submittedName>
</protein>
<dbReference type="AlphaFoldDB" id="A0A2X0ISH9"/>
<comment type="caution">
    <text evidence="2">The sequence shown here is derived from an EMBL/GenBank/DDBJ whole genome shotgun (WGS) entry which is preliminary data.</text>
</comment>
<feature type="domain" description="Aminotransferase class V" evidence="1">
    <location>
        <begin position="56"/>
        <end position="344"/>
    </location>
</feature>
<keyword evidence="3" id="KW-1185">Reference proteome</keyword>
<dbReference type="InterPro" id="IPR015421">
    <property type="entry name" value="PyrdxlP-dep_Trfase_major"/>
</dbReference>
<dbReference type="PANTHER" id="PTHR43586:SF21">
    <property type="entry name" value="PYRIDOXAL PHOSPHATE (PLP)-DEPENDENT ASPARTATE AMINOTRANSFERASE SUPERFAMILY"/>
    <property type="match status" value="1"/>
</dbReference>
<dbReference type="Proteomes" id="UP000248889">
    <property type="component" value="Unassembled WGS sequence"/>
</dbReference>
<dbReference type="Gene3D" id="3.90.1150.10">
    <property type="entry name" value="Aspartate Aminotransferase, domain 1"/>
    <property type="match status" value="1"/>
</dbReference>
<dbReference type="InterPro" id="IPR000192">
    <property type="entry name" value="Aminotrans_V_dom"/>
</dbReference>